<dbReference type="SUPFAM" id="SSF51604">
    <property type="entry name" value="Enolase C-terminal domain-like"/>
    <property type="match status" value="1"/>
</dbReference>
<evidence type="ECO:0000256" key="1">
    <source>
        <dbReference type="ARBA" id="ARBA00009938"/>
    </source>
</evidence>
<dbReference type="Gene3D" id="3.30.390.10">
    <property type="entry name" value="Enolase-like, N-terminal domain"/>
    <property type="match status" value="1"/>
</dbReference>
<accession>A0ABS0DKD7</accession>
<dbReference type="InterPro" id="IPR018110">
    <property type="entry name" value="Mandel_Rmase/mucon_lact_enz_CS"/>
</dbReference>
<evidence type="ECO:0000256" key="4">
    <source>
        <dbReference type="ARBA" id="ARBA00023239"/>
    </source>
</evidence>
<dbReference type="RefSeq" id="WP_195816665.1">
    <property type="nucleotide sequence ID" value="NZ_JADOBH010000001.1"/>
</dbReference>
<dbReference type="Pfam" id="PF02746">
    <property type="entry name" value="MR_MLE_N"/>
    <property type="match status" value="1"/>
</dbReference>
<dbReference type="SUPFAM" id="SSF54826">
    <property type="entry name" value="Enolase N-terminal domain-like"/>
    <property type="match status" value="1"/>
</dbReference>
<organism evidence="6 7">
    <name type="scientific">Rahnella victoriana</name>
    <dbReference type="NCBI Taxonomy" id="1510570"/>
    <lineage>
        <taxon>Bacteria</taxon>
        <taxon>Pseudomonadati</taxon>
        <taxon>Pseudomonadota</taxon>
        <taxon>Gammaproteobacteria</taxon>
        <taxon>Enterobacterales</taxon>
        <taxon>Yersiniaceae</taxon>
        <taxon>Rahnella</taxon>
    </lineage>
</organism>
<evidence type="ECO:0000313" key="6">
    <source>
        <dbReference type="EMBL" id="MBF7954379.1"/>
    </source>
</evidence>
<dbReference type="PROSITE" id="PS00908">
    <property type="entry name" value="MR_MLE_1"/>
    <property type="match status" value="1"/>
</dbReference>
<feature type="domain" description="Mandelate racemase/muconate lactonizing enzyme C-terminal" evidence="5">
    <location>
        <begin position="185"/>
        <end position="285"/>
    </location>
</feature>
<proteinExistence type="inferred from homology"/>
<evidence type="ECO:0000256" key="2">
    <source>
        <dbReference type="ARBA" id="ARBA00022723"/>
    </source>
</evidence>
<dbReference type="InterPro" id="IPR036849">
    <property type="entry name" value="Enolase-like_C_sf"/>
</dbReference>
<reference evidence="6 7" key="1">
    <citation type="submission" date="2020-11" db="EMBL/GenBank/DDBJ databases">
        <title>Taxonomic investigation of Rahnella spp.</title>
        <authorList>
            <person name="Lee S.D."/>
        </authorList>
    </citation>
    <scope>NUCLEOTIDE SEQUENCE [LARGE SCALE GENOMIC DNA]</scope>
    <source>
        <strain evidence="6 7">SAP-10</strain>
    </source>
</reference>
<keyword evidence="7" id="KW-1185">Reference proteome</keyword>
<sequence length="447" mass="49335">MMSTRSSPVITDMQVIPVAGHDSMLMNIGGAHGAYFTRNIVILKDSAGNTGVGEAPGGEVIYNTLVEAIAQVKGQEVARMNRLVHQIHAGNQSSDFDSFGKGAWTFELRVNAVAALEAALLDLMGKFLGVPVCELLGPGKQRDEVTVLGYLFYIGDRQKTDLPYQEGERGTHDWYHLRHQEAMNSEAVVRLAEAAQDRYGFKDFKLKGGVLPGEQEIDAIKALAKRFPDARITVDPNGAWLLDEAIDLCKDLHGILSYAEDPCGAEQGFSGREVMAEFRRATGLPVATNMIATNWREMQHAVMLQSVDIPLADPHFWTMHGAVRVAQLCDEWGLTWGCHSNNHFDISLAMFTHVGAAVPGKPTAIDTHWIWQEGNQRLTKEPLQIVNGKIKVPEKPGLGVEIDMDQIHRAHELHRKLPTGARNDAAAMQYLISGWTFDRKRPAMGRG</sequence>
<dbReference type="InterPro" id="IPR034593">
    <property type="entry name" value="DgoD-like"/>
</dbReference>
<dbReference type="SMART" id="SM00922">
    <property type="entry name" value="MR_MLE"/>
    <property type="match status" value="1"/>
</dbReference>
<dbReference type="SFLD" id="SFLDG00055">
    <property type="entry name" value="glucarate_dehydratase"/>
    <property type="match status" value="1"/>
</dbReference>
<comment type="similarity">
    <text evidence="1">Belongs to the mandelate racemase/muconate lactonizing enzyme family. GlucD subfamily.</text>
</comment>
<dbReference type="InterPro" id="IPR034598">
    <property type="entry name" value="GlucD-like"/>
</dbReference>
<dbReference type="Gene3D" id="3.20.20.120">
    <property type="entry name" value="Enolase-like C-terminal domain"/>
    <property type="match status" value="1"/>
</dbReference>
<keyword evidence="4" id="KW-0456">Lyase</keyword>
<dbReference type="CDD" id="cd03323">
    <property type="entry name" value="D-glucarate_dehydratase"/>
    <property type="match status" value="1"/>
</dbReference>
<dbReference type="InterPro" id="IPR013341">
    <property type="entry name" value="Mandelate_racemase_N_dom"/>
</dbReference>
<protein>
    <submittedName>
        <fullName evidence="6">Glucarate dehydratase</fullName>
    </submittedName>
</protein>
<dbReference type="InterPro" id="IPR013342">
    <property type="entry name" value="Mandelate_racemase_C"/>
</dbReference>
<dbReference type="EMBL" id="JADOBH010000001">
    <property type="protein sequence ID" value="MBF7954379.1"/>
    <property type="molecule type" value="Genomic_DNA"/>
</dbReference>
<name>A0ABS0DKD7_9GAMM</name>
<dbReference type="Proteomes" id="UP000600307">
    <property type="component" value="Unassembled WGS sequence"/>
</dbReference>
<dbReference type="InterPro" id="IPR029017">
    <property type="entry name" value="Enolase-like_N"/>
</dbReference>
<evidence type="ECO:0000313" key="7">
    <source>
        <dbReference type="Proteomes" id="UP000600307"/>
    </source>
</evidence>
<keyword evidence="3" id="KW-0460">Magnesium</keyword>
<dbReference type="InterPro" id="IPR029065">
    <property type="entry name" value="Enolase_C-like"/>
</dbReference>
<dbReference type="SFLD" id="SFLDF00005">
    <property type="entry name" value="glucarate_dehydratase"/>
    <property type="match status" value="1"/>
</dbReference>
<dbReference type="PANTHER" id="PTHR48080:SF1">
    <property type="entry name" value="GLUCARATE DEHYDRATASE-RELATED PROTEIN"/>
    <property type="match status" value="1"/>
</dbReference>
<evidence type="ECO:0000259" key="5">
    <source>
        <dbReference type="SMART" id="SM00922"/>
    </source>
</evidence>
<keyword evidence="2" id="KW-0479">Metal-binding</keyword>
<comment type="caution">
    <text evidence="6">The sequence shown here is derived from an EMBL/GenBank/DDBJ whole genome shotgun (WGS) entry which is preliminary data.</text>
</comment>
<dbReference type="SFLD" id="SFLDS00001">
    <property type="entry name" value="Enolase"/>
    <property type="match status" value="1"/>
</dbReference>
<dbReference type="Pfam" id="PF13378">
    <property type="entry name" value="MR_MLE_C"/>
    <property type="match status" value="1"/>
</dbReference>
<dbReference type="PANTHER" id="PTHR48080">
    <property type="entry name" value="D-GALACTONATE DEHYDRATASE-RELATED"/>
    <property type="match status" value="1"/>
</dbReference>
<evidence type="ECO:0000256" key="3">
    <source>
        <dbReference type="ARBA" id="ARBA00022842"/>
    </source>
</evidence>
<gene>
    <name evidence="6" type="ORF">IV431_02280</name>
</gene>